<reference evidence="1 2" key="1">
    <citation type="submission" date="2013-03" db="EMBL/GenBank/DDBJ databases">
        <title>The Genome Sequence of Exophiala aquamarina CBS 119918.</title>
        <authorList>
            <consortium name="The Broad Institute Genomics Platform"/>
            <person name="Cuomo C."/>
            <person name="de Hoog S."/>
            <person name="Gorbushina A."/>
            <person name="Walker B."/>
            <person name="Young S.K."/>
            <person name="Zeng Q."/>
            <person name="Gargeya S."/>
            <person name="Fitzgerald M."/>
            <person name="Haas B."/>
            <person name="Abouelleil A."/>
            <person name="Allen A.W."/>
            <person name="Alvarado L."/>
            <person name="Arachchi H.M."/>
            <person name="Berlin A.M."/>
            <person name="Chapman S.B."/>
            <person name="Gainer-Dewar J."/>
            <person name="Goldberg J."/>
            <person name="Griggs A."/>
            <person name="Gujja S."/>
            <person name="Hansen M."/>
            <person name="Howarth C."/>
            <person name="Imamovic A."/>
            <person name="Ireland A."/>
            <person name="Larimer J."/>
            <person name="McCowan C."/>
            <person name="Murphy C."/>
            <person name="Pearson M."/>
            <person name="Poon T.W."/>
            <person name="Priest M."/>
            <person name="Roberts A."/>
            <person name="Saif S."/>
            <person name="Shea T."/>
            <person name="Sisk P."/>
            <person name="Sykes S."/>
            <person name="Wortman J."/>
            <person name="Nusbaum C."/>
            <person name="Birren B."/>
        </authorList>
    </citation>
    <scope>NUCLEOTIDE SEQUENCE [LARGE SCALE GENOMIC DNA]</scope>
    <source>
        <strain evidence="1 2">CBS 119918</strain>
    </source>
</reference>
<dbReference type="RefSeq" id="XP_013257543.1">
    <property type="nucleotide sequence ID" value="XM_013402089.1"/>
</dbReference>
<protein>
    <submittedName>
        <fullName evidence="1">Uncharacterized protein</fullName>
    </submittedName>
</protein>
<organism evidence="1 2">
    <name type="scientific">Exophiala aquamarina CBS 119918</name>
    <dbReference type="NCBI Taxonomy" id="1182545"/>
    <lineage>
        <taxon>Eukaryota</taxon>
        <taxon>Fungi</taxon>
        <taxon>Dikarya</taxon>
        <taxon>Ascomycota</taxon>
        <taxon>Pezizomycotina</taxon>
        <taxon>Eurotiomycetes</taxon>
        <taxon>Chaetothyriomycetidae</taxon>
        <taxon>Chaetothyriales</taxon>
        <taxon>Herpotrichiellaceae</taxon>
        <taxon>Exophiala</taxon>
    </lineage>
</organism>
<comment type="caution">
    <text evidence="1">The sequence shown here is derived from an EMBL/GenBank/DDBJ whole genome shotgun (WGS) entry which is preliminary data.</text>
</comment>
<dbReference type="EMBL" id="AMGV01000008">
    <property type="protein sequence ID" value="KEF54953.1"/>
    <property type="molecule type" value="Genomic_DNA"/>
</dbReference>
<keyword evidence="2" id="KW-1185">Reference proteome</keyword>
<dbReference type="Proteomes" id="UP000027920">
    <property type="component" value="Unassembled WGS sequence"/>
</dbReference>
<dbReference type="VEuPathDB" id="FungiDB:A1O9_08605"/>
<dbReference type="OrthoDB" id="4159154at2759"/>
<dbReference type="HOGENOM" id="CLU_2158374_0_0_1"/>
<dbReference type="AlphaFoldDB" id="A0A072P6N7"/>
<evidence type="ECO:0000313" key="2">
    <source>
        <dbReference type="Proteomes" id="UP000027920"/>
    </source>
</evidence>
<dbReference type="GeneID" id="25283517"/>
<accession>A0A072P6N7</accession>
<name>A0A072P6N7_9EURO</name>
<proteinExistence type="predicted"/>
<evidence type="ECO:0000313" key="1">
    <source>
        <dbReference type="EMBL" id="KEF54953.1"/>
    </source>
</evidence>
<gene>
    <name evidence="1" type="ORF">A1O9_08605</name>
</gene>
<sequence length="111" mass="12109">MNISRIGHTNLFNTSDGDGSILGDLANDIQGDINNLISDVGSNIANALDLPDFFLIYLTGYCKGMYRPNATILDPTNEIIGCSNHTALFHFKPTAITDSYFPNSTTLEDLH</sequence>